<keyword evidence="9" id="KW-0472">Membrane</keyword>
<keyword evidence="14" id="KW-1185">Reference proteome</keyword>
<dbReference type="InterPro" id="IPR048913">
    <property type="entry name" value="BetaGal_gal-bd"/>
</dbReference>
<reference evidence="13 14" key="1">
    <citation type="submission" date="2024-04" db="EMBL/GenBank/DDBJ databases">
        <authorList>
            <consortium name="Genoscope - CEA"/>
            <person name="William W."/>
        </authorList>
    </citation>
    <scope>NUCLEOTIDE SEQUENCE [LARGE SCALE GENOMIC DNA]</scope>
</reference>
<evidence type="ECO:0000256" key="1">
    <source>
        <dbReference type="ARBA" id="ARBA00009809"/>
    </source>
</evidence>
<dbReference type="InterPro" id="IPR031330">
    <property type="entry name" value="Gly_Hdrlase_35_cat"/>
</dbReference>
<dbReference type="GO" id="GO:0004565">
    <property type="term" value="F:beta-galactosidase activity"/>
    <property type="evidence" value="ECO:0007669"/>
    <property type="project" value="UniProtKB-EC"/>
</dbReference>
<dbReference type="Pfam" id="PF21317">
    <property type="entry name" value="BetaGal_ABD_1"/>
    <property type="match status" value="1"/>
</dbReference>
<sequence>MTQKINMASHTINTILNSILILNILFITHLPKVQTAKTFGIDFKNNTFLKDGAPFRYISGSMHYSRVHPDYWEDRLLKMKVAGLNALQTYVPWNVHELEPGLYNWEGSSNLERFLTLAQKSDLLVLLRLGPYICGEWEFGGFPAWILKEEPKIVLRTSDNAYLRWVDKWFTVLLSKVKPFLYENGGPVIMVQIENEYGSYFACDGIYMEYLVNKVKSELGENVTLYTTDGCGFQYLKCGQVDGAYATVDFGPEDDPDECFSLQKFYEQFGPMVNSEYYTGWLDHWGFPHFKGDTNNISKNLDKMLSMGANLNMYMFIGGTNFGFMNGANSPPFQPVPTSYDYDAPLNEAGDITPNYYAIRDIISKYQKLPEIPIPPNTNKTGYGNISMEFVCIIQDALPFLSPGGPVLSSYPVPMEKIGFYAGFILYRFILTAEYANPTPLQSKGIRDRAVVMVNDVPFGLMDRKNTIVNITGISGQTVDILVENQGRIGFSTNMNFNNKGVIGNVTLNGNIVMDWQIFPLNLGNIPNITRASKKQFKTKKPFRSADSQLMTPSIYSGSVAIPDSPFHPQDTYLDPRPWKKGQAMVNNFNLGRYWPSVGPQVTLYIPKPVFNKPPALNHLFLLELENAPCLEKFSCQVILTDTPFIDGPNALKRNIAYPDLPKQMVH</sequence>
<keyword evidence="9" id="KW-1133">Transmembrane helix</keyword>
<dbReference type="EC" id="3.2.1.23" evidence="7"/>
<protein>
    <recommendedName>
        <fullName evidence="7">Beta-galactosidase</fullName>
        <ecNumber evidence="7">3.2.1.23</ecNumber>
    </recommendedName>
</protein>
<feature type="domain" description="Beta-galactosidase galactose-binding" evidence="12">
    <location>
        <begin position="553"/>
        <end position="613"/>
    </location>
</feature>
<feature type="active site" description="Proton donor" evidence="6">
    <location>
        <position position="196"/>
    </location>
</feature>
<dbReference type="Proteomes" id="UP001497497">
    <property type="component" value="Unassembled WGS sequence"/>
</dbReference>
<proteinExistence type="inferred from homology"/>
<keyword evidence="4" id="KW-0325">Glycoprotein</keyword>
<organism evidence="13 14">
    <name type="scientific">Lymnaea stagnalis</name>
    <name type="common">Great pond snail</name>
    <name type="synonym">Helix stagnalis</name>
    <dbReference type="NCBI Taxonomy" id="6523"/>
    <lineage>
        <taxon>Eukaryota</taxon>
        <taxon>Metazoa</taxon>
        <taxon>Spiralia</taxon>
        <taxon>Lophotrochozoa</taxon>
        <taxon>Mollusca</taxon>
        <taxon>Gastropoda</taxon>
        <taxon>Heterobranchia</taxon>
        <taxon>Euthyneura</taxon>
        <taxon>Panpulmonata</taxon>
        <taxon>Hygrophila</taxon>
        <taxon>Lymnaeoidea</taxon>
        <taxon>Lymnaeidae</taxon>
        <taxon>Lymnaea</taxon>
    </lineage>
</organism>
<comment type="caution">
    <text evidence="13">The sequence shown here is derived from an EMBL/GenBank/DDBJ whole genome shotgun (WGS) entry which is preliminary data.</text>
</comment>
<keyword evidence="9" id="KW-0812">Transmembrane</keyword>
<dbReference type="EMBL" id="CAXITT010000152">
    <property type="protein sequence ID" value="CAL1533778.1"/>
    <property type="molecule type" value="Genomic_DNA"/>
</dbReference>
<evidence type="ECO:0000256" key="3">
    <source>
        <dbReference type="ARBA" id="ARBA00022801"/>
    </source>
</evidence>
<dbReference type="SUPFAM" id="SSF51445">
    <property type="entry name" value="(Trans)glycosidases"/>
    <property type="match status" value="1"/>
</dbReference>
<dbReference type="Pfam" id="PF01301">
    <property type="entry name" value="Glyco_hydro_35"/>
    <property type="match status" value="1"/>
</dbReference>
<dbReference type="FunFam" id="3.20.20.80:FF:000017">
    <property type="entry name" value="Beta-galactosidase"/>
    <property type="match status" value="1"/>
</dbReference>
<dbReference type="PROSITE" id="PS01182">
    <property type="entry name" value="GLYCOSYL_HYDROL_F35"/>
    <property type="match status" value="1"/>
</dbReference>
<evidence type="ECO:0000256" key="5">
    <source>
        <dbReference type="ARBA" id="ARBA00023295"/>
    </source>
</evidence>
<evidence type="ECO:0000256" key="9">
    <source>
        <dbReference type="SAM" id="Phobius"/>
    </source>
</evidence>
<evidence type="ECO:0000313" key="13">
    <source>
        <dbReference type="EMBL" id="CAL1533778.1"/>
    </source>
</evidence>
<evidence type="ECO:0000256" key="7">
    <source>
        <dbReference type="RuleBase" id="RU000675"/>
    </source>
</evidence>
<name>A0AAV2HIH5_LYMST</name>
<evidence type="ECO:0000256" key="8">
    <source>
        <dbReference type="RuleBase" id="RU003679"/>
    </source>
</evidence>
<accession>A0AAV2HIH5</accession>
<keyword evidence="2" id="KW-0732">Signal</keyword>
<dbReference type="SUPFAM" id="SSF49785">
    <property type="entry name" value="Galactose-binding domain-like"/>
    <property type="match status" value="1"/>
</dbReference>
<dbReference type="InterPro" id="IPR019801">
    <property type="entry name" value="Glyco_hydro_35_CS"/>
</dbReference>
<dbReference type="PRINTS" id="PR00742">
    <property type="entry name" value="GLHYDRLASE35"/>
</dbReference>
<keyword evidence="3 7" id="KW-0378">Hydrolase</keyword>
<dbReference type="Gene3D" id="3.20.20.80">
    <property type="entry name" value="Glycosidases"/>
    <property type="match status" value="1"/>
</dbReference>
<keyword evidence="5 7" id="KW-0326">Glycosidase</keyword>
<dbReference type="AlphaFoldDB" id="A0AAV2HIH5"/>
<dbReference type="Gene3D" id="2.60.120.260">
    <property type="entry name" value="Galactose-binding domain-like"/>
    <property type="match status" value="2"/>
</dbReference>
<feature type="transmembrane region" description="Helical" evidence="9">
    <location>
        <begin position="12"/>
        <end position="30"/>
    </location>
</feature>
<dbReference type="InterPro" id="IPR001944">
    <property type="entry name" value="Glycoside_Hdrlase_35"/>
</dbReference>
<comment type="catalytic activity">
    <reaction evidence="7">
        <text>Hydrolysis of terminal non-reducing beta-D-galactose residues in beta-D-galactosides.</text>
        <dbReference type="EC" id="3.2.1.23"/>
    </reaction>
</comment>
<dbReference type="InterPro" id="IPR017853">
    <property type="entry name" value="GH"/>
</dbReference>
<evidence type="ECO:0000259" key="12">
    <source>
        <dbReference type="Pfam" id="PF21467"/>
    </source>
</evidence>
<dbReference type="InterPro" id="IPR048912">
    <property type="entry name" value="BetaGal1-like_ABD1"/>
</dbReference>
<evidence type="ECO:0000313" key="14">
    <source>
        <dbReference type="Proteomes" id="UP001497497"/>
    </source>
</evidence>
<gene>
    <name evidence="13" type="ORF">GSLYS_00007738001</name>
</gene>
<dbReference type="GO" id="GO:0005975">
    <property type="term" value="P:carbohydrate metabolic process"/>
    <property type="evidence" value="ECO:0007669"/>
    <property type="project" value="InterPro"/>
</dbReference>
<dbReference type="PANTHER" id="PTHR23421">
    <property type="entry name" value="BETA-GALACTOSIDASE RELATED"/>
    <property type="match status" value="1"/>
</dbReference>
<dbReference type="InterPro" id="IPR008979">
    <property type="entry name" value="Galactose-bd-like_sf"/>
</dbReference>
<evidence type="ECO:0000256" key="2">
    <source>
        <dbReference type="ARBA" id="ARBA00022729"/>
    </source>
</evidence>
<dbReference type="InterPro" id="IPR026283">
    <property type="entry name" value="B-gal_1-like"/>
</dbReference>
<evidence type="ECO:0000259" key="10">
    <source>
        <dbReference type="Pfam" id="PF01301"/>
    </source>
</evidence>
<evidence type="ECO:0000256" key="4">
    <source>
        <dbReference type="ARBA" id="ARBA00023180"/>
    </source>
</evidence>
<dbReference type="Pfam" id="PF21467">
    <property type="entry name" value="BetaGal_gal-bd"/>
    <property type="match status" value="1"/>
</dbReference>
<evidence type="ECO:0000259" key="11">
    <source>
        <dbReference type="Pfam" id="PF21317"/>
    </source>
</evidence>
<feature type="domain" description="Beta-galactosidase 1-like first all-beta" evidence="11">
    <location>
        <begin position="412"/>
        <end position="522"/>
    </location>
</feature>
<feature type="active site" description="Nucleophile" evidence="6">
    <location>
        <position position="276"/>
    </location>
</feature>
<comment type="similarity">
    <text evidence="1 8">Belongs to the glycosyl hydrolase 35 family.</text>
</comment>
<dbReference type="PIRSF" id="PIRSF006336">
    <property type="entry name" value="B-gal"/>
    <property type="match status" value="1"/>
</dbReference>
<feature type="domain" description="Glycoside hydrolase 35 catalytic" evidence="10">
    <location>
        <begin position="47"/>
        <end position="365"/>
    </location>
</feature>
<evidence type="ECO:0000256" key="6">
    <source>
        <dbReference type="PIRSR" id="PIRSR006336-1"/>
    </source>
</evidence>